<evidence type="ECO:0000313" key="3">
    <source>
        <dbReference type="Proteomes" id="UP000230233"/>
    </source>
</evidence>
<organism evidence="2 3">
    <name type="scientific">Caenorhabditis nigoni</name>
    <dbReference type="NCBI Taxonomy" id="1611254"/>
    <lineage>
        <taxon>Eukaryota</taxon>
        <taxon>Metazoa</taxon>
        <taxon>Ecdysozoa</taxon>
        <taxon>Nematoda</taxon>
        <taxon>Chromadorea</taxon>
        <taxon>Rhabditida</taxon>
        <taxon>Rhabditina</taxon>
        <taxon>Rhabditomorpha</taxon>
        <taxon>Rhabditoidea</taxon>
        <taxon>Rhabditidae</taxon>
        <taxon>Peloderinae</taxon>
        <taxon>Caenorhabditis</taxon>
    </lineage>
</organism>
<sequence>MLYSQGVDRLTGYIELKDTGNEFLPQKIDVDLTKVEQNVTKSVIIENDSNIHLKVSFEYYLTPHYAHPKKVSYEDLFAPSDMNDTVLVVEGKKIHVNKVFLSYHSDYFKALFSKSFKEGSLSEIEIKEVSYDDFGLLCSSFYPSHQFPNDQTVEKLLEMSRRFLLPSVTKIVEHHLSHISKIAIPKKIWLADEYSMDYLLDKCIRQMDSMEKAKKLKELPEFDKLTDKTRSLILGRIMDFM</sequence>
<feature type="domain" description="BTB" evidence="1">
    <location>
        <begin position="83"/>
        <end position="150"/>
    </location>
</feature>
<dbReference type="Proteomes" id="UP000230233">
    <property type="component" value="Chromosome II"/>
</dbReference>
<evidence type="ECO:0000259" key="1">
    <source>
        <dbReference type="PROSITE" id="PS50097"/>
    </source>
</evidence>
<dbReference type="PANTHER" id="PTHR22744">
    <property type="entry name" value="HELIX LOOP HELIX PROTEIN 21-RELATED"/>
    <property type="match status" value="1"/>
</dbReference>
<dbReference type="InterPro" id="IPR011333">
    <property type="entry name" value="SKP1/BTB/POZ_sf"/>
</dbReference>
<dbReference type="OrthoDB" id="5839315at2759"/>
<dbReference type="InterPro" id="IPR000210">
    <property type="entry name" value="BTB/POZ_dom"/>
</dbReference>
<dbReference type="Gene3D" id="3.30.710.10">
    <property type="entry name" value="Potassium Channel Kv1.1, Chain A"/>
    <property type="match status" value="1"/>
</dbReference>
<proteinExistence type="predicted"/>
<dbReference type="PROSITE" id="PS50097">
    <property type="entry name" value="BTB"/>
    <property type="match status" value="1"/>
</dbReference>
<keyword evidence="3" id="KW-1185">Reference proteome</keyword>
<dbReference type="AlphaFoldDB" id="A0A2G5VAP9"/>
<dbReference type="EMBL" id="PDUG01000002">
    <property type="protein sequence ID" value="PIC48822.1"/>
    <property type="molecule type" value="Genomic_DNA"/>
</dbReference>
<dbReference type="SMART" id="SM00225">
    <property type="entry name" value="BTB"/>
    <property type="match status" value="1"/>
</dbReference>
<dbReference type="PANTHER" id="PTHR22744:SF14">
    <property type="entry name" value="BTB DOMAIN-CONTAINING PROTEIN-RELATED"/>
    <property type="match status" value="1"/>
</dbReference>
<reference evidence="3" key="1">
    <citation type="submission" date="2017-10" db="EMBL/GenBank/DDBJ databases">
        <title>Rapid genome shrinkage in a self-fertile nematode reveals novel sperm competition proteins.</title>
        <authorList>
            <person name="Yin D."/>
            <person name="Schwarz E.M."/>
            <person name="Thomas C.G."/>
            <person name="Felde R.L."/>
            <person name="Korf I.F."/>
            <person name="Cutter A.D."/>
            <person name="Schartner C.M."/>
            <person name="Ralston E.J."/>
            <person name="Meyer B.J."/>
            <person name="Haag E.S."/>
        </authorList>
    </citation>
    <scope>NUCLEOTIDE SEQUENCE [LARGE SCALE GENOMIC DNA]</scope>
    <source>
        <strain evidence="3">JU1422</strain>
    </source>
</reference>
<dbReference type="CDD" id="cd18186">
    <property type="entry name" value="BTB_POZ_ZBTB_KLHL-like"/>
    <property type="match status" value="1"/>
</dbReference>
<accession>A0A2G5VAP9</accession>
<evidence type="ECO:0000313" key="2">
    <source>
        <dbReference type="EMBL" id="PIC48822.1"/>
    </source>
</evidence>
<gene>
    <name evidence="2" type="primary">Cnig_chr_II.g7663</name>
    <name evidence="2" type="ORF">B9Z55_007663</name>
</gene>
<protein>
    <recommendedName>
        <fullName evidence="1">BTB domain-containing protein</fullName>
    </recommendedName>
</protein>
<comment type="caution">
    <text evidence="2">The sequence shown here is derived from an EMBL/GenBank/DDBJ whole genome shotgun (WGS) entry which is preliminary data.</text>
</comment>
<dbReference type="SUPFAM" id="SSF54695">
    <property type="entry name" value="POZ domain"/>
    <property type="match status" value="1"/>
</dbReference>
<dbReference type="Pfam" id="PF00651">
    <property type="entry name" value="BTB"/>
    <property type="match status" value="1"/>
</dbReference>
<name>A0A2G5VAP9_9PELO</name>